<protein>
    <submittedName>
        <fullName evidence="2">Uncharacterized protein</fullName>
    </submittedName>
</protein>
<feature type="transmembrane region" description="Helical" evidence="1">
    <location>
        <begin position="13"/>
        <end position="32"/>
    </location>
</feature>
<evidence type="ECO:0000313" key="2">
    <source>
        <dbReference type="EMBL" id="MDR7210126.1"/>
    </source>
</evidence>
<gene>
    <name evidence="2" type="ORF">J2W48_002066</name>
</gene>
<dbReference type="EMBL" id="JAVDWQ010000006">
    <property type="protein sequence ID" value="MDR7210126.1"/>
    <property type="molecule type" value="Genomic_DNA"/>
</dbReference>
<keyword evidence="1" id="KW-0472">Membrane</keyword>
<comment type="caution">
    <text evidence="2">The sequence shown here is derived from an EMBL/GenBank/DDBJ whole genome shotgun (WGS) entry which is preliminary data.</text>
</comment>
<name>A0ABU1Y7D4_9FLAO</name>
<proteinExistence type="predicted"/>
<evidence type="ECO:0000256" key="1">
    <source>
        <dbReference type="SAM" id="Phobius"/>
    </source>
</evidence>
<dbReference type="Proteomes" id="UP001269081">
    <property type="component" value="Unassembled WGS sequence"/>
</dbReference>
<keyword evidence="1" id="KW-1133">Transmembrane helix</keyword>
<sequence>MNKFLKIIEDRKLAFKISLFYVTLGTLSVCSVYPKDLFYGDWSLYGLLLTFPVSVFSFGFRYAESNLLYPVFIIQFIMFFITFFVLSLFIKDKKINN</sequence>
<accession>A0ABU1Y7D4</accession>
<reference evidence="2 3" key="1">
    <citation type="submission" date="2023-07" db="EMBL/GenBank/DDBJ databases">
        <title>Sorghum-associated microbial communities from plants grown in Nebraska, USA.</title>
        <authorList>
            <person name="Schachtman D."/>
        </authorList>
    </citation>
    <scope>NUCLEOTIDE SEQUENCE [LARGE SCALE GENOMIC DNA]</scope>
    <source>
        <strain evidence="2 3">4129</strain>
    </source>
</reference>
<feature type="transmembrane region" description="Helical" evidence="1">
    <location>
        <begin position="44"/>
        <end position="63"/>
    </location>
</feature>
<keyword evidence="3" id="KW-1185">Reference proteome</keyword>
<keyword evidence="1" id="KW-0812">Transmembrane</keyword>
<feature type="transmembrane region" description="Helical" evidence="1">
    <location>
        <begin position="69"/>
        <end position="90"/>
    </location>
</feature>
<evidence type="ECO:0000313" key="3">
    <source>
        <dbReference type="Proteomes" id="UP001269081"/>
    </source>
</evidence>
<organism evidence="2 3">
    <name type="scientific">Flavobacterium piscis</name>
    <dbReference type="NCBI Taxonomy" id="1114874"/>
    <lineage>
        <taxon>Bacteria</taxon>
        <taxon>Pseudomonadati</taxon>
        <taxon>Bacteroidota</taxon>
        <taxon>Flavobacteriia</taxon>
        <taxon>Flavobacteriales</taxon>
        <taxon>Flavobacteriaceae</taxon>
        <taxon>Flavobacterium</taxon>
    </lineage>
</organism>